<name>A0A6M2BS90_9GAMM</name>
<gene>
    <name evidence="11" type="ORF">G7Y85_08980</name>
</gene>
<dbReference type="PROSITE" id="PS51885">
    <property type="entry name" value="NEPRILYSIN"/>
    <property type="match status" value="1"/>
</dbReference>
<dbReference type="InterPro" id="IPR018497">
    <property type="entry name" value="Peptidase_M13_C"/>
</dbReference>
<dbReference type="PANTHER" id="PTHR11733:SF167">
    <property type="entry name" value="FI17812P1-RELATED"/>
    <property type="match status" value="1"/>
</dbReference>
<reference evidence="11 12" key="1">
    <citation type="journal article" date="2014" name="Int. J. Syst. Evol. Microbiol.">
        <title>Solimonas terrae sp. nov., isolated from soil.</title>
        <authorList>
            <person name="Kim S.J."/>
            <person name="Moon J.Y."/>
            <person name="Weon H.Y."/>
            <person name="Ahn J.H."/>
            <person name="Chen W.M."/>
            <person name="Kwon S.W."/>
        </authorList>
    </citation>
    <scope>NUCLEOTIDE SEQUENCE [LARGE SCALE GENOMIC DNA]</scope>
    <source>
        <strain evidence="11 12">KIS83-12</strain>
    </source>
</reference>
<keyword evidence="7" id="KW-0482">Metalloprotease</keyword>
<dbReference type="Gene3D" id="1.10.1380.10">
    <property type="entry name" value="Neutral endopeptidase , domain2"/>
    <property type="match status" value="1"/>
</dbReference>
<dbReference type="AlphaFoldDB" id="A0A6M2BS90"/>
<dbReference type="PANTHER" id="PTHR11733">
    <property type="entry name" value="ZINC METALLOPROTEASE FAMILY M13 NEPRILYSIN-RELATED"/>
    <property type="match status" value="1"/>
</dbReference>
<evidence type="ECO:0000256" key="2">
    <source>
        <dbReference type="ARBA" id="ARBA00007357"/>
    </source>
</evidence>
<dbReference type="GO" id="GO:0016485">
    <property type="term" value="P:protein processing"/>
    <property type="evidence" value="ECO:0007669"/>
    <property type="project" value="TreeGrafter"/>
</dbReference>
<dbReference type="EMBL" id="JAAMOW010000004">
    <property type="protein sequence ID" value="NGY04899.1"/>
    <property type="molecule type" value="Genomic_DNA"/>
</dbReference>
<feature type="domain" description="Peptidase M13 N-terminal" evidence="10">
    <location>
        <begin position="46"/>
        <end position="426"/>
    </location>
</feature>
<dbReference type="InterPro" id="IPR024079">
    <property type="entry name" value="MetalloPept_cat_dom_sf"/>
</dbReference>
<comment type="similarity">
    <text evidence="2">Belongs to the peptidase M13 family.</text>
</comment>
<dbReference type="PRINTS" id="PR00786">
    <property type="entry name" value="NEPRILYSIN"/>
</dbReference>
<evidence type="ECO:0000313" key="11">
    <source>
        <dbReference type="EMBL" id="NGY04899.1"/>
    </source>
</evidence>
<evidence type="ECO:0000256" key="1">
    <source>
        <dbReference type="ARBA" id="ARBA00001947"/>
    </source>
</evidence>
<proteinExistence type="inferred from homology"/>
<dbReference type="Proteomes" id="UP000472676">
    <property type="component" value="Unassembled WGS sequence"/>
</dbReference>
<feature type="domain" description="Peptidase M13 C-terminal" evidence="9">
    <location>
        <begin position="478"/>
        <end position="679"/>
    </location>
</feature>
<keyword evidence="6" id="KW-0862">Zinc</keyword>
<dbReference type="InterPro" id="IPR000718">
    <property type="entry name" value="Peptidase_M13"/>
</dbReference>
<dbReference type="SUPFAM" id="SSF55486">
    <property type="entry name" value="Metalloproteases ('zincins'), catalytic domain"/>
    <property type="match status" value="1"/>
</dbReference>
<dbReference type="Gene3D" id="3.40.390.10">
    <property type="entry name" value="Collagenase (Catalytic Domain)"/>
    <property type="match status" value="1"/>
</dbReference>
<evidence type="ECO:0000256" key="4">
    <source>
        <dbReference type="ARBA" id="ARBA00022723"/>
    </source>
</evidence>
<dbReference type="GO" id="GO:0005886">
    <property type="term" value="C:plasma membrane"/>
    <property type="evidence" value="ECO:0007669"/>
    <property type="project" value="TreeGrafter"/>
</dbReference>
<dbReference type="GO" id="GO:0004222">
    <property type="term" value="F:metalloendopeptidase activity"/>
    <property type="evidence" value="ECO:0007669"/>
    <property type="project" value="InterPro"/>
</dbReference>
<keyword evidence="12" id="KW-1185">Reference proteome</keyword>
<keyword evidence="4" id="KW-0479">Metal-binding</keyword>
<evidence type="ECO:0000256" key="8">
    <source>
        <dbReference type="SAM" id="SignalP"/>
    </source>
</evidence>
<accession>A0A6M2BS90</accession>
<comment type="cofactor">
    <cofactor evidence="1">
        <name>Zn(2+)</name>
        <dbReference type="ChEBI" id="CHEBI:29105"/>
    </cofactor>
</comment>
<dbReference type="Pfam" id="PF01431">
    <property type="entry name" value="Peptidase_M13"/>
    <property type="match status" value="1"/>
</dbReference>
<dbReference type="InterPro" id="IPR008753">
    <property type="entry name" value="Peptidase_M13_N"/>
</dbReference>
<evidence type="ECO:0000259" key="10">
    <source>
        <dbReference type="Pfam" id="PF05649"/>
    </source>
</evidence>
<evidence type="ECO:0000313" key="12">
    <source>
        <dbReference type="Proteomes" id="UP000472676"/>
    </source>
</evidence>
<evidence type="ECO:0000259" key="9">
    <source>
        <dbReference type="Pfam" id="PF01431"/>
    </source>
</evidence>
<organism evidence="11 12">
    <name type="scientific">Solimonas terrae</name>
    <dbReference type="NCBI Taxonomy" id="1396819"/>
    <lineage>
        <taxon>Bacteria</taxon>
        <taxon>Pseudomonadati</taxon>
        <taxon>Pseudomonadota</taxon>
        <taxon>Gammaproteobacteria</taxon>
        <taxon>Nevskiales</taxon>
        <taxon>Nevskiaceae</taxon>
        <taxon>Solimonas</taxon>
    </lineage>
</organism>
<evidence type="ECO:0000256" key="5">
    <source>
        <dbReference type="ARBA" id="ARBA00022801"/>
    </source>
</evidence>
<sequence length="680" mass="75585">MRIRVAVLAALSAFCLEPALADQPLQSLPYTPSLDLKSMDTGASACEDFYQYACGGWQQHNPIPADQASWSVYGKLYDDNQRYLWGILDGLSRKTANASADQRKLGDYFAACMDEAAVEKAGARPLQSDLAAIAALKSKADLPTLLAQLQAGTADDGFAFSFGSAQDLADATRVIAEADRGGLGLPDRDYYFRKDDKSQTLRRQYQAHVQAMFGLLGDPAKAATAEAATVMKMETTLAGAQLTRVERRDPYQLDHKLDAKGLQKLTPHFDWSAYLQARGLSGTDVFNVEEPRYYAALDAALVHYSLADWQTYLRWHLAHAQAPLLSSAFVAANFDFYGKTLHGVPQLKPRWKRCVALTDEQLGEALGREFVDRSFSPQLKTDTQRMTDRIEQAMRDELATLPWMSEATRKRALEKLAGIVNKIGYPDRWRDYGALQIRRDDFAGNVERGNLFESRRQLAKIGKPVDRGEWGMTPPTVNAYYDPQMNDINFPAGVLQPPLYDPKMDAAPNYGNTGGTVGHELTHAFDDEGRQFDAQGNLEDWWTPADAKAFEKQASCVVDQYAQYTVVDDIRINSKLTEGEDLADLGGLVLAWIAWQAETANQRLAPVDGLTPAQRFFVGYAQWACENDRPESLRANALTNPHSPAKYRVNGLVVNMPEFQAAFGCKAGQAMVKEQRCKVW</sequence>
<evidence type="ECO:0000256" key="7">
    <source>
        <dbReference type="ARBA" id="ARBA00023049"/>
    </source>
</evidence>
<dbReference type="GO" id="GO:0046872">
    <property type="term" value="F:metal ion binding"/>
    <property type="evidence" value="ECO:0007669"/>
    <property type="project" value="UniProtKB-KW"/>
</dbReference>
<protein>
    <submittedName>
        <fullName evidence="11">M13 family metallopeptidase</fullName>
    </submittedName>
</protein>
<comment type="caution">
    <text evidence="11">The sequence shown here is derived from an EMBL/GenBank/DDBJ whole genome shotgun (WGS) entry which is preliminary data.</text>
</comment>
<keyword evidence="3" id="KW-0645">Protease</keyword>
<dbReference type="CDD" id="cd08662">
    <property type="entry name" value="M13"/>
    <property type="match status" value="1"/>
</dbReference>
<evidence type="ECO:0000256" key="3">
    <source>
        <dbReference type="ARBA" id="ARBA00022670"/>
    </source>
</evidence>
<dbReference type="RefSeq" id="WP_166255186.1">
    <property type="nucleotide sequence ID" value="NZ_JAAMOW010000004.1"/>
</dbReference>
<dbReference type="Pfam" id="PF05649">
    <property type="entry name" value="Peptidase_M13_N"/>
    <property type="match status" value="1"/>
</dbReference>
<evidence type="ECO:0000256" key="6">
    <source>
        <dbReference type="ARBA" id="ARBA00022833"/>
    </source>
</evidence>
<keyword evidence="5" id="KW-0378">Hydrolase</keyword>
<keyword evidence="8" id="KW-0732">Signal</keyword>
<dbReference type="InterPro" id="IPR042089">
    <property type="entry name" value="Peptidase_M13_dom_2"/>
</dbReference>
<feature type="chain" id="PRO_5027013950" evidence="8">
    <location>
        <begin position="22"/>
        <end position="680"/>
    </location>
</feature>
<feature type="signal peptide" evidence="8">
    <location>
        <begin position="1"/>
        <end position="21"/>
    </location>
</feature>